<sequence>MARSKGRPDGLTHEDGTRAVELARDSVRAFVENGRREEPGSMRDAFYDRSGAFVRLETATGRGQLRGCAGAYDSPRAIEEGNRRLGMAIVDAAIEAASEDSRSVVTPPELDSIAVTVFVAETVTETSTPADDVEVGHHGVAMEGRGNAGWMFPTVPVDNGWGVYEYLDRTARKAGLSNDAWMDDDVRVVTLDGPVFAENDPGGSVQRRFG</sequence>
<dbReference type="InterPro" id="IPR036071">
    <property type="entry name" value="AMMECR1_dom_sf"/>
</dbReference>
<proteinExistence type="predicted"/>
<reference evidence="3 4" key="3">
    <citation type="journal article" date="2016" name="Stand. Genomic Sci.">
        <title>Complete genome sequence of 'Halanaeroarchaeum sulfurireducens' M27-SA2, a sulfur-reducing and acetate-oxidizing haloarchaeon from the deep-sea hypersaline anoxic lake Medee.</title>
        <authorList>
            <person name="Messina E."/>
            <person name="Sorokin D.Y."/>
            <person name="Kublanov I.V."/>
            <person name="Toshchakov S."/>
            <person name="Lopatina A."/>
            <person name="Arcadi E."/>
            <person name="Smedile F."/>
            <person name="La Spada G."/>
            <person name="La Cono V."/>
            <person name="Yakimov M.M."/>
        </authorList>
    </citation>
    <scope>NUCLEOTIDE SEQUENCE [LARGE SCALE GENOMIC DNA]</scope>
    <source>
        <strain evidence="3 4">M27-SA2</strain>
    </source>
</reference>
<dbReference type="AlphaFoldDB" id="A0A0F7P9A0"/>
<dbReference type="Gene3D" id="3.30.1490.150">
    <property type="entry name" value="Hypothetical protein ph0010, domain 2"/>
    <property type="match status" value="1"/>
</dbReference>
<dbReference type="EMBL" id="CP008874">
    <property type="protein sequence ID" value="AKH96775.1"/>
    <property type="molecule type" value="Genomic_DNA"/>
</dbReference>
<dbReference type="InterPro" id="IPR002733">
    <property type="entry name" value="AMMECR1_domain"/>
</dbReference>
<dbReference type="PROSITE" id="PS51112">
    <property type="entry name" value="AMMECR1"/>
    <property type="match status" value="1"/>
</dbReference>
<dbReference type="KEGG" id="hsu:HLASF_0266"/>
<dbReference type="Proteomes" id="UP000069906">
    <property type="component" value="Chromosome"/>
</dbReference>
<dbReference type="Pfam" id="PF01871">
    <property type="entry name" value="AMMECR1"/>
    <property type="match status" value="1"/>
</dbReference>
<reference evidence="4" key="2">
    <citation type="submission" date="2015-05" db="EMBL/GenBank/DDBJ databases">
        <title>Complete genome sequence of Halanaeroarchaeum sulfurireducens type strain M27-SA2, a sulfate-reducer haloarchaeon from marine anoxic lake Medee.</title>
        <authorList>
            <person name="Messina E."/>
            <person name="Kublanov I.V."/>
            <person name="Toshchakov S."/>
            <person name="Arcadi E."/>
            <person name="La Spada G."/>
            <person name="La Cono V."/>
            <person name="Yakimov M.M."/>
        </authorList>
    </citation>
    <scope>NUCLEOTIDE SEQUENCE [LARGE SCALE GENOMIC DNA]</scope>
    <source>
        <strain evidence="4">M27-SA2</strain>
    </source>
</reference>
<dbReference type="Proteomes" id="UP000060390">
    <property type="component" value="Chromosome"/>
</dbReference>
<dbReference type="InterPro" id="IPR027485">
    <property type="entry name" value="AMMECR1_N"/>
</dbReference>
<dbReference type="KEGG" id="hsf:HLASA_0266"/>
<dbReference type="InterPro" id="IPR023473">
    <property type="entry name" value="AMMECR1"/>
</dbReference>
<evidence type="ECO:0000313" key="5">
    <source>
        <dbReference type="Proteomes" id="UP000069906"/>
    </source>
</evidence>
<dbReference type="RefSeq" id="WP_050047613.1">
    <property type="nucleotide sequence ID" value="NZ_CP008874.1"/>
</dbReference>
<dbReference type="EMBL" id="CP011564">
    <property type="protein sequence ID" value="ALG81177.1"/>
    <property type="molecule type" value="Genomic_DNA"/>
</dbReference>
<feature type="domain" description="AMMECR1" evidence="1">
    <location>
        <begin position="14"/>
        <end position="207"/>
    </location>
</feature>
<evidence type="ECO:0000259" key="1">
    <source>
        <dbReference type="PROSITE" id="PS51112"/>
    </source>
</evidence>
<dbReference type="OrthoDB" id="25187at2157"/>
<dbReference type="NCBIfam" id="TIGR00296">
    <property type="entry name" value="TIGR00296 family protein"/>
    <property type="match status" value="1"/>
</dbReference>
<organism evidence="2 5">
    <name type="scientific">Halanaeroarchaeum sulfurireducens</name>
    <dbReference type="NCBI Taxonomy" id="1604004"/>
    <lineage>
        <taxon>Archaea</taxon>
        <taxon>Methanobacteriati</taxon>
        <taxon>Methanobacteriota</taxon>
        <taxon>Stenosarchaea group</taxon>
        <taxon>Halobacteria</taxon>
        <taxon>Halobacteriales</taxon>
        <taxon>Halobacteriaceae</taxon>
        <taxon>Halanaeroarchaeum</taxon>
    </lineage>
</organism>
<evidence type="ECO:0000313" key="2">
    <source>
        <dbReference type="EMBL" id="AKH96775.1"/>
    </source>
</evidence>
<protein>
    <submittedName>
        <fullName evidence="2">AMMECR1 domain protein</fullName>
    </submittedName>
</protein>
<dbReference type="Gene3D" id="3.30.700.20">
    <property type="entry name" value="Hypothetical protein ph0010, domain 1"/>
    <property type="match status" value="1"/>
</dbReference>
<dbReference type="HOGENOM" id="CLU_095686_1_0_2"/>
<evidence type="ECO:0000313" key="3">
    <source>
        <dbReference type="EMBL" id="ALG81177.1"/>
    </source>
</evidence>
<dbReference type="STRING" id="1604004.HLASA_0266"/>
<name>A0A0F7P9A0_9EURY</name>
<accession>A0A0F7P9A0</accession>
<keyword evidence="5" id="KW-1185">Reference proteome</keyword>
<dbReference type="PANTHER" id="PTHR13016">
    <property type="entry name" value="AMMECR1 HOMOLOG"/>
    <property type="match status" value="1"/>
</dbReference>
<evidence type="ECO:0000313" key="4">
    <source>
        <dbReference type="Proteomes" id="UP000060390"/>
    </source>
</evidence>
<dbReference type="GeneID" id="26009639"/>
<reference evidence="2 5" key="1">
    <citation type="journal article" date="2015" name="ISME J.">
        <title>Elemental sulfur and acetate can support life of a novel strictly anaerobic haloarchaeon.</title>
        <authorList>
            <person name="Sorokin D.Y."/>
            <person name="Kublanov I.V."/>
            <person name="Gavrilov S.N."/>
            <person name="Rojo D."/>
            <person name="Roman P."/>
            <person name="Golyshin P.N."/>
            <person name="Slepak V.Z."/>
            <person name="Smedile F."/>
            <person name="Ferrer M."/>
            <person name="Messina E."/>
            <person name="La Cono V."/>
            <person name="Yakimov M.M."/>
        </authorList>
    </citation>
    <scope>NUCLEOTIDE SEQUENCE [LARGE SCALE GENOMIC DNA]</scope>
    <source>
        <strain evidence="2 5">HSR2</strain>
    </source>
</reference>
<gene>
    <name evidence="3" type="ORF">HLASA_0266</name>
    <name evidence="2" type="ORF">HLASF_0266</name>
</gene>
<dbReference type="PANTHER" id="PTHR13016:SF0">
    <property type="entry name" value="AMME SYNDROME CANDIDATE GENE 1 PROTEIN"/>
    <property type="match status" value="1"/>
</dbReference>
<dbReference type="SUPFAM" id="SSF143447">
    <property type="entry name" value="AMMECR1-like"/>
    <property type="match status" value="1"/>
</dbReference>